<feature type="non-terminal residue" evidence="1">
    <location>
        <position position="82"/>
    </location>
</feature>
<accession>A0AAD4XB50</accession>
<dbReference type="AlphaFoldDB" id="A0AAD4XB50"/>
<evidence type="ECO:0000313" key="1">
    <source>
        <dbReference type="EMBL" id="KAI3885123.1"/>
    </source>
</evidence>
<gene>
    <name evidence="1" type="ORF">MKW98_002515</name>
</gene>
<comment type="caution">
    <text evidence="1">The sequence shown here is derived from an EMBL/GenBank/DDBJ whole genome shotgun (WGS) entry which is preliminary data.</text>
</comment>
<evidence type="ECO:0000313" key="2">
    <source>
        <dbReference type="Proteomes" id="UP001202328"/>
    </source>
</evidence>
<sequence length="82" mass="9221">MLSLRVTCEVSIRENESFSKLLMLHLLIRGISYNWVEGLGLLGIHAGDHEYTDVVIHCNTGVSERSIVDIDFLNHLEITIAV</sequence>
<keyword evidence="2" id="KW-1185">Reference proteome</keyword>
<organism evidence="1 2">
    <name type="scientific">Papaver atlanticum</name>
    <dbReference type="NCBI Taxonomy" id="357466"/>
    <lineage>
        <taxon>Eukaryota</taxon>
        <taxon>Viridiplantae</taxon>
        <taxon>Streptophyta</taxon>
        <taxon>Embryophyta</taxon>
        <taxon>Tracheophyta</taxon>
        <taxon>Spermatophyta</taxon>
        <taxon>Magnoliopsida</taxon>
        <taxon>Ranunculales</taxon>
        <taxon>Papaveraceae</taxon>
        <taxon>Papaveroideae</taxon>
        <taxon>Papaver</taxon>
    </lineage>
</organism>
<protein>
    <submittedName>
        <fullName evidence="1">Uncharacterized protein</fullName>
    </submittedName>
</protein>
<dbReference type="Proteomes" id="UP001202328">
    <property type="component" value="Unassembled WGS sequence"/>
</dbReference>
<proteinExistence type="predicted"/>
<name>A0AAD4XB50_9MAGN</name>
<reference evidence="1" key="1">
    <citation type="submission" date="2022-04" db="EMBL/GenBank/DDBJ databases">
        <title>A functionally conserved STORR gene fusion in Papaver species that diverged 16.8 million years ago.</title>
        <authorList>
            <person name="Catania T."/>
        </authorList>
    </citation>
    <scope>NUCLEOTIDE SEQUENCE</scope>
    <source>
        <strain evidence="1">S-188037</strain>
    </source>
</reference>
<dbReference type="EMBL" id="JAJJMB010012161">
    <property type="protein sequence ID" value="KAI3885123.1"/>
    <property type="molecule type" value="Genomic_DNA"/>
</dbReference>